<keyword evidence="5" id="KW-1185">Reference proteome</keyword>
<comment type="caution">
    <text evidence="4">The sequence shown here is derived from an EMBL/GenBank/DDBJ whole genome shotgun (WGS) entry which is preliminary data.</text>
</comment>
<protein>
    <submittedName>
        <fullName evidence="4">Uncharacterized protein</fullName>
    </submittedName>
</protein>
<organism evidence="4 5">
    <name type="scientific">Volvox africanus</name>
    <dbReference type="NCBI Taxonomy" id="51714"/>
    <lineage>
        <taxon>Eukaryota</taxon>
        <taxon>Viridiplantae</taxon>
        <taxon>Chlorophyta</taxon>
        <taxon>core chlorophytes</taxon>
        <taxon>Chlorophyceae</taxon>
        <taxon>CS clade</taxon>
        <taxon>Chlamydomonadales</taxon>
        <taxon>Volvocaceae</taxon>
        <taxon>Volvox</taxon>
    </lineage>
</organism>
<evidence type="ECO:0000256" key="2">
    <source>
        <dbReference type="ARBA" id="ARBA00022803"/>
    </source>
</evidence>
<evidence type="ECO:0000256" key="1">
    <source>
        <dbReference type="ARBA" id="ARBA00022737"/>
    </source>
</evidence>
<dbReference type="PANTHER" id="PTHR16193">
    <property type="entry name" value="TETRATRICOPEPTIDE REPEAT PROTEIN 27"/>
    <property type="match status" value="1"/>
</dbReference>
<sequence>MKSAQLQLLQHSCGLLDAREPVWPTADVDDLARAVRLTRSILGCCTNRSSCEVPSRQQLRNRCRARCGVILHARGAPRSGGRQWLVAGAASLLIFGQYNLTGPFYDGAPLSPLDLFAPPEIAKHLAAAPPQPSPALTAASITAITIGGGNGGASAAAFSALTPIPAPAPAAAAEDDDVAAVGNGSGATPLSDGLGGLGVDSISRGDRWAQEQLQLDGEDFLGRCPAVQWLLLARTLLLGPLGAATPSPDPPLHHHPPHHHHQQQQGQGGVREGGEQEAAPCEGVKTATITAAATAAGACLPLPLLAPLLRVTSPACHNDNHHHVGDDSTATDTSTAAVCSWTWSWPWWALRCVMSQQHVLEGRSTLCFRKPGR</sequence>
<reference evidence="4 5" key="1">
    <citation type="journal article" date="2023" name="IScience">
        <title>Expanded male sex-determining region conserved during the evolution of homothallism in the green alga Volvox.</title>
        <authorList>
            <person name="Yamamoto K."/>
            <person name="Matsuzaki R."/>
            <person name="Mahakham W."/>
            <person name="Heman W."/>
            <person name="Sekimoto H."/>
            <person name="Kawachi M."/>
            <person name="Minakuchi Y."/>
            <person name="Toyoda A."/>
            <person name="Nozaki H."/>
        </authorList>
    </citation>
    <scope>NUCLEOTIDE SEQUENCE [LARGE SCALE GENOMIC DNA]</scope>
    <source>
        <strain evidence="4 5">NIES-4468</strain>
    </source>
</reference>
<keyword evidence="2" id="KW-0802">TPR repeat</keyword>
<proteinExistence type="predicted"/>
<dbReference type="Proteomes" id="UP001165090">
    <property type="component" value="Unassembled WGS sequence"/>
</dbReference>
<evidence type="ECO:0000313" key="5">
    <source>
        <dbReference type="Proteomes" id="UP001165090"/>
    </source>
</evidence>
<dbReference type="EMBL" id="BSDZ01000031">
    <property type="protein sequence ID" value="GLI66392.1"/>
    <property type="molecule type" value="Genomic_DNA"/>
</dbReference>
<name>A0ABQ5S900_9CHLO</name>
<gene>
    <name evidence="4" type="ORF">VaNZ11_010184</name>
</gene>
<feature type="region of interest" description="Disordered" evidence="3">
    <location>
        <begin position="243"/>
        <end position="279"/>
    </location>
</feature>
<feature type="compositionally biased region" description="Basic residues" evidence="3">
    <location>
        <begin position="253"/>
        <end position="262"/>
    </location>
</feature>
<keyword evidence="1" id="KW-0677">Repeat</keyword>
<accession>A0ABQ5S900</accession>
<evidence type="ECO:0000256" key="3">
    <source>
        <dbReference type="SAM" id="MobiDB-lite"/>
    </source>
</evidence>
<dbReference type="PANTHER" id="PTHR16193:SF0">
    <property type="entry name" value="TETRATRICOPEPTIDE REPEAT PROTEIN 27"/>
    <property type="match status" value="1"/>
</dbReference>
<dbReference type="InterPro" id="IPR044244">
    <property type="entry name" value="TTC27/Emw1"/>
</dbReference>
<evidence type="ECO:0000313" key="4">
    <source>
        <dbReference type="EMBL" id="GLI66392.1"/>
    </source>
</evidence>